<feature type="non-terminal residue" evidence="2">
    <location>
        <position position="1"/>
    </location>
</feature>
<reference evidence="2" key="1">
    <citation type="submission" date="2016-04" db="EMBL/GenBank/DDBJ databases">
        <authorList>
            <person name="Nguyen H.D."/>
            <person name="Kesanakurti P."/>
            <person name="Cullis J."/>
            <person name="Levesque C.A."/>
            <person name="Hambleton S."/>
        </authorList>
    </citation>
    <scope>NUCLEOTIDE SEQUENCE</scope>
    <source>
        <strain evidence="2">DAOMC 238032</strain>
    </source>
</reference>
<proteinExistence type="predicted"/>
<sequence length="78" mass="7932">SSSFSCRADSDGNGNGKSNSSGSGNGTSIGTGKGNTTGIGIGNLRWTMLPRYSAQHGKGIGVHVKSPVKLDKICIMGY</sequence>
<reference evidence="2" key="2">
    <citation type="journal article" date="2019" name="IMA Fungus">
        <title>Genome sequencing and comparison of five Tilletia species to identify candidate genes for the detection of regulated species infecting wheat.</title>
        <authorList>
            <person name="Nguyen H.D.T."/>
            <person name="Sultana T."/>
            <person name="Kesanakurti P."/>
            <person name="Hambleton S."/>
        </authorList>
    </citation>
    <scope>NUCLEOTIDE SEQUENCE</scope>
    <source>
        <strain evidence="2">DAOMC 238032</strain>
    </source>
</reference>
<protein>
    <submittedName>
        <fullName evidence="2">Uncharacterized protein</fullName>
    </submittedName>
</protein>
<evidence type="ECO:0000313" key="3">
    <source>
        <dbReference type="Proteomes" id="UP000077671"/>
    </source>
</evidence>
<dbReference type="AlphaFoldDB" id="A0A8T8T1G0"/>
<name>A0A8T8T1G0_9BASI</name>
<gene>
    <name evidence="2" type="ORF">A4X03_0g6056</name>
</gene>
<organism evidence="2 3">
    <name type="scientific">Tilletia caries</name>
    <name type="common">wheat bunt fungus</name>
    <dbReference type="NCBI Taxonomy" id="13290"/>
    <lineage>
        <taxon>Eukaryota</taxon>
        <taxon>Fungi</taxon>
        <taxon>Dikarya</taxon>
        <taxon>Basidiomycota</taxon>
        <taxon>Ustilaginomycotina</taxon>
        <taxon>Exobasidiomycetes</taxon>
        <taxon>Tilletiales</taxon>
        <taxon>Tilletiaceae</taxon>
        <taxon>Tilletia</taxon>
    </lineage>
</organism>
<accession>A0A8T8T1G0</accession>
<feature type="compositionally biased region" description="Gly residues" evidence="1">
    <location>
        <begin position="23"/>
        <end position="34"/>
    </location>
</feature>
<feature type="region of interest" description="Disordered" evidence="1">
    <location>
        <begin position="1"/>
        <end position="34"/>
    </location>
</feature>
<evidence type="ECO:0000313" key="2">
    <source>
        <dbReference type="EMBL" id="KAE8252849.1"/>
    </source>
</evidence>
<dbReference type="EMBL" id="LWDD02001077">
    <property type="protein sequence ID" value="KAE8252849.1"/>
    <property type="molecule type" value="Genomic_DNA"/>
</dbReference>
<comment type="caution">
    <text evidence="2">The sequence shown here is derived from an EMBL/GenBank/DDBJ whole genome shotgun (WGS) entry which is preliminary data.</text>
</comment>
<evidence type="ECO:0000256" key="1">
    <source>
        <dbReference type="SAM" id="MobiDB-lite"/>
    </source>
</evidence>
<dbReference type="Proteomes" id="UP000077671">
    <property type="component" value="Unassembled WGS sequence"/>
</dbReference>